<dbReference type="Gene3D" id="3.30.70.270">
    <property type="match status" value="1"/>
</dbReference>
<feature type="domain" description="UmuC" evidence="2">
    <location>
        <begin position="40"/>
        <end position="270"/>
    </location>
</feature>
<dbReference type="InterPro" id="IPR036775">
    <property type="entry name" value="DNA_pol_Y-fam_lit_finger_sf"/>
</dbReference>
<dbReference type="Gene3D" id="3.30.1490.100">
    <property type="entry name" value="DNA polymerase, Y-family, little finger domain"/>
    <property type="match status" value="1"/>
</dbReference>
<dbReference type="Pfam" id="PF00817">
    <property type="entry name" value="IMS"/>
    <property type="match status" value="1"/>
</dbReference>
<evidence type="ECO:0000256" key="1">
    <source>
        <dbReference type="SAM" id="MobiDB-lite"/>
    </source>
</evidence>
<dbReference type="Proteomes" id="UP001280581">
    <property type="component" value="Unassembled WGS sequence"/>
</dbReference>
<dbReference type="InterPro" id="IPR001126">
    <property type="entry name" value="UmuC"/>
</dbReference>
<accession>A0AAN6M2D0</accession>
<evidence type="ECO:0000313" key="4">
    <source>
        <dbReference type="Proteomes" id="UP001280581"/>
    </source>
</evidence>
<dbReference type="GO" id="GO:0070987">
    <property type="term" value="P:error-free translesion synthesis"/>
    <property type="evidence" value="ECO:0007669"/>
    <property type="project" value="UniProtKB-ARBA"/>
</dbReference>
<dbReference type="GO" id="GO:0003684">
    <property type="term" value="F:damaged DNA binding"/>
    <property type="evidence" value="ECO:0007669"/>
    <property type="project" value="InterPro"/>
</dbReference>
<evidence type="ECO:0000259" key="2">
    <source>
        <dbReference type="PROSITE" id="PS50173"/>
    </source>
</evidence>
<name>A0AAN6M2D0_9PLEO</name>
<dbReference type="Gene3D" id="3.40.1170.60">
    <property type="match status" value="1"/>
</dbReference>
<sequence>MDAVPARRKRLKPPLDSIIIHFPRASTTYASRLSPSLRSRLLTPQDAFYASVIEAETPALRSRPLAIQQKQIVVTCNYEARRRGLYKLQLIKEAKKICPDVVIVLGEDLTPFRNASKELYAFLRSFSWNSRCEKLGFDELLNPAHLDASFFCLSKHDPTAGFVFDASKVAGQTYPEQASSPTDPLSDSLRLRLILGSNLAHYLRQRLELEKHHTCTVGISTSKLLSKLVGNVHKPNNQTTLLPPYTLDDGKDNVTSFMDSHEVGKVPGIGFKMAQKLRALVLQRPADFDDGLVYGGTNEMVLVGDVRNYPDIGPEVLERLLGGVGIPHGIGAKIYGLLCGCDRSEVGQARQIPTQISLEDSYIRLDTISEVKKEMLSLSKSLLKRLHTDLLEDTEIIHPPMDDASDADVVDELCTRAKRWMAFPKTYGLTIHPRVRQTLRLTTRRRPPQNPDGSRSRSFARTSRSGPMPNFVFNIKDSLDMIAERLVAEALLPLFHKLHAEKSGWNLSLMNIAATNMADAASDKGGAGRDISKMFKRQEAVLQNLMVVESLATASTAREDGLWMGPRPSACDKVRSCGSEDSPDVCWEESLAEQGQWMLEDDAMAMEDDGYRCEECGATMPAFAMGAHGRWHSQTYTL</sequence>
<reference evidence="3 4" key="1">
    <citation type="submission" date="2021-02" db="EMBL/GenBank/DDBJ databases">
        <title>Genome assembly of Pseudopithomyces chartarum.</title>
        <authorList>
            <person name="Jauregui R."/>
            <person name="Singh J."/>
            <person name="Voisey C."/>
        </authorList>
    </citation>
    <scope>NUCLEOTIDE SEQUENCE [LARGE SCALE GENOMIC DNA]</scope>
    <source>
        <strain evidence="3 4">AGR01</strain>
    </source>
</reference>
<feature type="region of interest" description="Disordered" evidence="1">
    <location>
        <begin position="441"/>
        <end position="463"/>
    </location>
</feature>
<dbReference type="PROSITE" id="PS50173">
    <property type="entry name" value="UMUC"/>
    <property type="match status" value="1"/>
</dbReference>
<dbReference type="FunFam" id="3.40.1170.60:FF:000006">
    <property type="entry name" value="DNA polymerase iota"/>
    <property type="match status" value="1"/>
</dbReference>
<dbReference type="InterPro" id="IPR043128">
    <property type="entry name" value="Rev_trsase/Diguanyl_cyclase"/>
</dbReference>
<dbReference type="SUPFAM" id="SSF56672">
    <property type="entry name" value="DNA/RNA polymerases"/>
    <property type="match status" value="1"/>
</dbReference>
<organism evidence="3 4">
    <name type="scientific">Pseudopithomyces chartarum</name>
    <dbReference type="NCBI Taxonomy" id="1892770"/>
    <lineage>
        <taxon>Eukaryota</taxon>
        <taxon>Fungi</taxon>
        <taxon>Dikarya</taxon>
        <taxon>Ascomycota</taxon>
        <taxon>Pezizomycotina</taxon>
        <taxon>Dothideomycetes</taxon>
        <taxon>Pleosporomycetidae</taxon>
        <taxon>Pleosporales</taxon>
        <taxon>Massarineae</taxon>
        <taxon>Didymosphaeriaceae</taxon>
        <taxon>Pseudopithomyces</taxon>
    </lineage>
</organism>
<dbReference type="PANTHER" id="PTHR46404:SF1">
    <property type="entry name" value="DNA POLYMERASE IOTA"/>
    <property type="match status" value="1"/>
</dbReference>
<protein>
    <recommendedName>
        <fullName evidence="2">UmuC domain-containing protein</fullName>
    </recommendedName>
</protein>
<dbReference type="EMBL" id="WVTA01000003">
    <property type="protein sequence ID" value="KAK3215080.1"/>
    <property type="molecule type" value="Genomic_DNA"/>
</dbReference>
<dbReference type="GO" id="GO:0006281">
    <property type="term" value="P:DNA repair"/>
    <property type="evidence" value="ECO:0007669"/>
    <property type="project" value="InterPro"/>
</dbReference>
<gene>
    <name evidence="3" type="ORF">GRF29_19g2104862</name>
</gene>
<dbReference type="PANTHER" id="PTHR46404">
    <property type="entry name" value="DNA POLYMERASE IOTA"/>
    <property type="match status" value="1"/>
</dbReference>
<evidence type="ECO:0000313" key="3">
    <source>
        <dbReference type="EMBL" id="KAK3215080.1"/>
    </source>
</evidence>
<comment type="caution">
    <text evidence="3">The sequence shown here is derived from an EMBL/GenBank/DDBJ whole genome shotgun (WGS) entry which is preliminary data.</text>
</comment>
<dbReference type="AlphaFoldDB" id="A0AAN6M2D0"/>
<proteinExistence type="predicted"/>
<dbReference type="InterPro" id="IPR043502">
    <property type="entry name" value="DNA/RNA_pol_sf"/>
</dbReference>
<keyword evidence="4" id="KW-1185">Reference proteome</keyword>
<dbReference type="GO" id="GO:0003887">
    <property type="term" value="F:DNA-directed DNA polymerase activity"/>
    <property type="evidence" value="ECO:0007669"/>
    <property type="project" value="TreeGrafter"/>
</dbReference>